<protein>
    <submittedName>
        <fullName evidence="1">Uncharacterized protein</fullName>
    </submittedName>
</protein>
<keyword evidence="2" id="KW-1185">Reference proteome</keyword>
<dbReference type="EMBL" id="JACXVP010000005">
    <property type="protein sequence ID" value="KAG5605575.1"/>
    <property type="molecule type" value="Genomic_DNA"/>
</dbReference>
<name>A0A9J5Z0W9_SOLCO</name>
<proteinExistence type="predicted"/>
<gene>
    <name evidence="1" type="ORF">H5410_027067</name>
</gene>
<organism evidence="1 2">
    <name type="scientific">Solanum commersonii</name>
    <name type="common">Commerson's wild potato</name>
    <name type="synonym">Commerson's nightshade</name>
    <dbReference type="NCBI Taxonomy" id="4109"/>
    <lineage>
        <taxon>Eukaryota</taxon>
        <taxon>Viridiplantae</taxon>
        <taxon>Streptophyta</taxon>
        <taxon>Embryophyta</taxon>
        <taxon>Tracheophyta</taxon>
        <taxon>Spermatophyta</taxon>
        <taxon>Magnoliopsida</taxon>
        <taxon>eudicotyledons</taxon>
        <taxon>Gunneridae</taxon>
        <taxon>Pentapetalae</taxon>
        <taxon>asterids</taxon>
        <taxon>lamiids</taxon>
        <taxon>Solanales</taxon>
        <taxon>Solanaceae</taxon>
        <taxon>Solanoideae</taxon>
        <taxon>Solaneae</taxon>
        <taxon>Solanum</taxon>
    </lineage>
</organism>
<comment type="caution">
    <text evidence="1">The sequence shown here is derived from an EMBL/GenBank/DDBJ whole genome shotgun (WGS) entry which is preliminary data.</text>
</comment>
<sequence length="85" mass="9191">MEQACLETYSDGGKRVCHHYDGEKNSTLRPLEVESQVPGSYKVGHGISNRQSLVQTSHVGHSGPLSVGSHVTLVESLQLFALDNS</sequence>
<dbReference type="AlphaFoldDB" id="A0A9J5Z0W9"/>
<dbReference type="Proteomes" id="UP000824120">
    <property type="component" value="Chromosome 5"/>
</dbReference>
<reference evidence="1 2" key="1">
    <citation type="submission" date="2020-09" db="EMBL/GenBank/DDBJ databases">
        <title>De no assembly of potato wild relative species, Solanum commersonii.</title>
        <authorList>
            <person name="Cho K."/>
        </authorList>
    </citation>
    <scope>NUCLEOTIDE SEQUENCE [LARGE SCALE GENOMIC DNA]</scope>
    <source>
        <strain evidence="1">LZ3.2</strain>
        <tissue evidence="1">Leaf</tissue>
    </source>
</reference>
<evidence type="ECO:0000313" key="2">
    <source>
        <dbReference type="Proteomes" id="UP000824120"/>
    </source>
</evidence>
<evidence type="ECO:0000313" key="1">
    <source>
        <dbReference type="EMBL" id="KAG5605575.1"/>
    </source>
</evidence>
<accession>A0A9J5Z0W9</accession>